<dbReference type="AlphaFoldDB" id="A0AAW1D0T4"/>
<organism evidence="1 2">
    <name type="scientific">Rhynocoris fuscipes</name>
    <dbReference type="NCBI Taxonomy" id="488301"/>
    <lineage>
        <taxon>Eukaryota</taxon>
        <taxon>Metazoa</taxon>
        <taxon>Ecdysozoa</taxon>
        <taxon>Arthropoda</taxon>
        <taxon>Hexapoda</taxon>
        <taxon>Insecta</taxon>
        <taxon>Pterygota</taxon>
        <taxon>Neoptera</taxon>
        <taxon>Paraneoptera</taxon>
        <taxon>Hemiptera</taxon>
        <taxon>Heteroptera</taxon>
        <taxon>Panheteroptera</taxon>
        <taxon>Cimicomorpha</taxon>
        <taxon>Reduviidae</taxon>
        <taxon>Harpactorinae</taxon>
        <taxon>Harpactorini</taxon>
        <taxon>Rhynocoris</taxon>
    </lineage>
</organism>
<sequence>MTELERKMCFMHQVKWHPYLADIAQKLIKSKLSNIRMEYKKFLSRLKPFLRYGGHKIRNCSLKLKRSYYLNKISL</sequence>
<accession>A0AAW1D0T4</accession>
<comment type="caution">
    <text evidence="1">The sequence shown here is derived from an EMBL/GenBank/DDBJ whole genome shotgun (WGS) entry which is preliminary data.</text>
</comment>
<name>A0AAW1D0T4_9HEMI</name>
<protein>
    <submittedName>
        <fullName evidence="1">Uncharacterized protein</fullName>
    </submittedName>
</protein>
<keyword evidence="2" id="KW-1185">Reference proteome</keyword>
<dbReference type="Proteomes" id="UP001461498">
    <property type="component" value="Unassembled WGS sequence"/>
</dbReference>
<gene>
    <name evidence="1" type="ORF">O3M35_010919</name>
</gene>
<reference evidence="1 2" key="1">
    <citation type="submission" date="2022-12" db="EMBL/GenBank/DDBJ databases">
        <title>Chromosome-level genome assembly of true bugs.</title>
        <authorList>
            <person name="Ma L."/>
            <person name="Li H."/>
        </authorList>
    </citation>
    <scope>NUCLEOTIDE SEQUENCE [LARGE SCALE GENOMIC DNA]</scope>
    <source>
        <strain evidence="1">Lab_2022b</strain>
    </source>
</reference>
<evidence type="ECO:0000313" key="2">
    <source>
        <dbReference type="Proteomes" id="UP001461498"/>
    </source>
</evidence>
<evidence type="ECO:0000313" key="1">
    <source>
        <dbReference type="EMBL" id="KAK9504628.1"/>
    </source>
</evidence>
<proteinExistence type="predicted"/>
<dbReference type="EMBL" id="JAPXFL010000007">
    <property type="protein sequence ID" value="KAK9504628.1"/>
    <property type="molecule type" value="Genomic_DNA"/>
</dbReference>